<dbReference type="InParanoid" id="G2QL66"/>
<evidence type="ECO:0000313" key="3">
    <source>
        <dbReference type="EMBL" id="AEO60698.1"/>
    </source>
</evidence>
<keyword evidence="1" id="KW-0812">Transmembrane</keyword>
<dbReference type="GeneID" id="11513846"/>
<keyword evidence="4" id="KW-1185">Reference proteome</keyword>
<dbReference type="VEuPathDB" id="FungiDB:MYCTH_2310208"/>
<evidence type="ECO:0000256" key="2">
    <source>
        <dbReference type="SAM" id="SignalP"/>
    </source>
</evidence>
<dbReference type="HOGENOM" id="CLU_931212_0_0_1"/>
<dbReference type="Proteomes" id="UP000007322">
    <property type="component" value="Chromosome 6"/>
</dbReference>
<organism evidence="3 4">
    <name type="scientific">Thermothelomyces thermophilus (strain ATCC 42464 / BCRC 31852 / DSM 1799)</name>
    <name type="common">Sporotrichum thermophile</name>
    <dbReference type="NCBI Taxonomy" id="573729"/>
    <lineage>
        <taxon>Eukaryota</taxon>
        <taxon>Fungi</taxon>
        <taxon>Dikarya</taxon>
        <taxon>Ascomycota</taxon>
        <taxon>Pezizomycotina</taxon>
        <taxon>Sordariomycetes</taxon>
        <taxon>Sordariomycetidae</taxon>
        <taxon>Sordariales</taxon>
        <taxon>Chaetomiaceae</taxon>
        <taxon>Thermothelomyces</taxon>
    </lineage>
</organism>
<dbReference type="OMA" id="KTFATFC"/>
<evidence type="ECO:0000256" key="1">
    <source>
        <dbReference type="SAM" id="Phobius"/>
    </source>
</evidence>
<feature type="transmembrane region" description="Helical" evidence="1">
    <location>
        <begin position="281"/>
        <end position="298"/>
    </location>
</feature>
<keyword evidence="1" id="KW-1133">Transmembrane helix</keyword>
<dbReference type="AlphaFoldDB" id="G2QL66"/>
<dbReference type="eggNOG" id="ENOG502T11E">
    <property type="taxonomic scope" value="Eukaryota"/>
</dbReference>
<evidence type="ECO:0000313" key="4">
    <source>
        <dbReference type="Proteomes" id="UP000007322"/>
    </source>
</evidence>
<dbReference type="EMBL" id="CP003007">
    <property type="protein sequence ID" value="AEO60698.1"/>
    <property type="molecule type" value="Genomic_DNA"/>
</dbReference>
<dbReference type="OrthoDB" id="4153189at2759"/>
<keyword evidence="2" id="KW-0732">Signal</keyword>
<dbReference type="RefSeq" id="XP_003665943.1">
    <property type="nucleotide sequence ID" value="XM_003665895.1"/>
</dbReference>
<feature type="signal peptide" evidence="2">
    <location>
        <begin position="1"/>
        <end position="17"/>
    </location>
</feature>
<reference evidence="3 4" key="1">
    <citation type="journal article" date="2011" name="Nat. Biotechnol.">
        <title>Comparative genomic analysis of the thermophilic biomass-degrading fungi Myceliophthora thermophila and Thielavia terrestris.</title>
        <authorList>
            <person name="Berka R.M."/>
            <person name="Grigoriev I.V."/>
            <person name="Otillar R."/>
            <person name="Salamov A."/>
            <person name="Grimwood J."/>
            <person name="Reid I."/>
            <person name="Ishmael N."/>
            <person name="John T."/>
            <person name="Darmond C."/>
            <person name="Moisan M.-C."/>
            <person name="Henrissat B."/>
            <person name="Coutinho P.M."/>
            <person name="Lombard V."/>
            <person name="Natvig D.O."/>
            <person name="Lindquist E."/>
            <person name="Schmutz J."/>
            <person name="Lucas S."/>
            <person name="Harris P."/>
            <person name="Powlowski J."/>
            <person name="Bellemare A."/>
            <person name="Taylor D."/>
            <person name="Butler G."/>
            <person name="de Vries R.P."/>
            <person name="Allijn I.E."/>
            <person name="van den Brink J."/>
            <person name="Ushinsky S."/>
            <person name="Storms R."/>
            <person name="Powell A.J."/>
            <person name="Paulsen I.T."/>
            <person name="Elbourne L.D.H."/>
            <person name="Baker S.E."/>
            <person name="Magnuson J."/>
            <person name="LaBoissiere S."/>
            <person name="Clutterbuck A.J."/>
            <person name="Martinez D."/>
            <person name="Wogulis M."/>
            <person name="de Leon A.L."/>
            <person name="Rey M.W."/>
            <person name="Tsang A."/>
        </authorList>
    </citation>
    <scope>NUCLEOTIDE SEQUENCE [LARGE SCALE GENOMIC DNA]</scope>
    <source>
        <strain evidence="4">ATCC 42464 / BCRC 31852 / DSM 1799</strain>
    </source>
</reference>
<dbReference type="KEGG" id="mtm:MYCTH_2310208"/>
<protein>
    <recommendedName>
        <fullName evidence="5">Extracellular membrane protein CFEM domain-containing protein</fullName>
    </recommendedName>
</protein>
<gene>
    <name evidence="3" type="ORF">MYCTH_2310208</name>
</gene>
<evidence type="ECO:0008006" key="5">
    <source>
        <dbReference type="Google" id="ProtNLM"/>
    </source>
</evidence>
<feature type="chain" id="PRO_5003436447" description="Extracellular membrane protein CFEM domain-containing protein" evidence="2">
    <location>
        <begin position="18"/>
        <end position="299"/>
    </location>
</feature>
<sequence>MARRLLTALALAHSATAVLDRFVDVLVQVDEFRIHAEALAVNDDDGFEACKTADAVIGACYYAGYLNPSAPGDDGYLCGCCYDTTAMPEIYSSCASWALDQDYTSIYSVASQMSSACADVTVCSDSDPVRTVSDLPTSISLPPACVSMRSIYSSCAAIPSIYTAAPRDVAACFCPEEDGKINKSFQSYASSCAPFARSSFPGDYSIITQLQTYCDANMALKSTKPLVFTTIGTRTGLGFGPPSITSSASSPTSDASTASESAVTTASSTGLASQGLTAPGIAAWLFELATLLLSFFVMI</sequence>
<proteinExistence type="predicted"/>
<accession>G2QL66</accession>
<name>G2QL66_THET4</name>
<keyword evidence="1" id="KW-0472">Membrane</keyword>